<accession>Q7U9S1</accession>
<dbReference type="InterPro" id="IPR027417">
    <property type="entry name" value="P-loop_NTPase"/>
</dbReference>
<dbReference type="KEGG" id="syw:SYNW0182"/>
<dbReference type="Gene3D" id="3.40.50.300">
    <property type="entry name" value="P-loop containing nucleotide triphosphate hydrolases"/>
    <property type="match status" value="1"/>
</dbReference>
<dbReference type="AlphaFoldDB" id="Q7U9S1"/>
<dbReference type="HOGENOM" id="CLU_064720_0_0_3"/>
<name>Q7U9S1_PARMW</name>
<reference evidence="1 2" key="1">
    <citation type="journal article" date="2003" name="Nature">
        <title>The genome of a motile marine Synechococcus.</title>
        <authorList>
            <person name="Palenik B."/>
            <person name="Brahamsha B."/>
            <person name="Larimer F."/>
            <person name="Land M."/>
            <person name="Hauser L."/>
            <person name="Chain P."/>
            <person name="Lamerdin J."/>
            <person name="Regala W."/>
            <person name="Allen E.A."/>
            <person name="McCarren J."/>
            <person name="Paulsen I."/>
            <person name="Dufresne A."/>
            <person name="Partensky F."/>
            <person name="Webb E."/>
            <person name="Waterbury J."/>
        </authorList>
    </citation>
    <scope>NUCLEOTIDE SEQUENCE [LARGE SCALE GENOMIC DNA]</scope>
    <source>
        <strain evidence="1 2">WH8102</strain>
    </source>
</reference>
<protein>
    <submittedName>
        <fullName evidence="1">Conserved hypothetical</fullName>
    </submittedName>
</protein>
<evidence type="ECO:0000313" key="2">
    <source>
        <dbReference type="Proteomes" id="UP000001422"/>
    </source>
</evidence>
<dbReference type="RefSeq" id="WP_011127058.1">
    <property type="nucleotide sequence ID" value="NC_005070.1"/>
</dbReference>
<sequence>MAEPGLLLIRGLGHSGSTILDLALGAHPQLIGLGEAVRVLERPRLGEEHKGPQQLRGDLRFERRCTCGELAGDCPVWGPLLAWLPAHDDRPLAEKFNRLIEPLTATSPRWLVESFQADEQLLDAQALGRPVRVIQLTRDVRSWVHSESRRGVERHGRGGTVGWRSMLRWWRINRRWEQRLNRSGCAVFRLGYEELALAPEQALRKICAWLEIGFDPAMLQPGLNSSSHIVSGNRMRFDPGQSQAIRYDAAWLSSAALSLRVAPLLPAVARLNRRLVYSNGLLGRVWPSA</sequence>
<dbReference type="Proteomes" id="UP000001422">
    <property type="component" value="Chromosome"/>
</dbReference>
<dbReference type="STRING" id="84588.SYNW0182"/>
<evidence type="ECO:0000313" key="1">
    <source>
        <dbReference type="EMBL" id="CAE06697.1"/>
    </source>
</evidence>
<dbReference type="EMBL" id="BX569689">
    <property type="protein sequence ID" value="CAE06697.1"/>
    <property type="molecule type" value="Genomic_DNA"/>
</dbReference>
<dbReference type="SUPFAM" id="SSF52540">
    <property type="entry name" value="P-loop containing nucleoside triphosphate hydrolases"/>
    <property type="match status" value="1"/>
</dbReference>
<organism evidence="1 2">
    <name type="scientific">Parasynechococcus marenigrum (strain WH8102)</name>
    <dbReference type="NCBI Taxonomy" id="84588"/>
    <lineage>
        <taxon>Bacteria</taxon>
        <taxon>Bacillati</taxon>
        <taxon>Cyanobacteriota</taxon>
        <taxon>Cyanophyceae</taxon>
        <taxon>Synechococcales</taxon>
        <taxon>Prochlorococcaceae</taxon>
        <taxon>Parasynechococcus</taxon>
        <taxon>Parasynechococcus marenigrum</taxon>
    </lineage>
</organism>
<keyword evidence="2" id="KW-1185">Reference proteome</keyword>
<proteinExistence type="predicted"/>
<dbReference type="eggNOG" id="ENOG5032WMG">
    <property type="taxonomic scope" value="Bacteria"/>
</dbReference>
<dbReference type="Pfam" id="PF13469">
    <property type="entry name" value="Sulfotransfer_3"/>
    <property type="match status" value="1"/>
</dbReference>
<gene>
    <name evidence="1" type="ordered locus">SYNW0182</name>
</gene>